<comment type="catalytic activity">
    <reaction evidence="5">
        <text>glycyl-tRNA(Gly) + acetyl-CoA = N-acetylglycyl-tRNA(Gly) + CoA + H(+)</text>
        <dbReference type="Rhea" id="RHEA:81867"/>
        <dbReference type="Rhea" id="RHEA-COMP:9683"/>
        <dbReference type="Rhea" id="RHEA-COMP:19766"/>
        <dbReference type="ChEBI" id="CHEBI:15378"/>
        <dbReference type="ChEBI" id="CHEBI:57287"/>
        <dbReference type="ChEBI" id="CHEBI:57288"/>
        <dbReference type="ChEBI" id="CHEBI:78522"/>
        <dbReference type="ChEBI" id="CHEBI:232036"/>
    </reaction>
</comment>
<evidence type="ECO:0000313" key="8">
    <source>
        <dbReference type="Proteomes" id="UP000179157"/>
    </source>
</evidence>
<dbReference type="InterPro" id="IPR016181">
    <property type="entry name" value="Acyl_CoA_acyltransferase"/>
</dbReference>
<evidence type="ECO:0000259" key="6">
    <source>
        <dbReference type="PROSITE" id="PS51186"/>
    </source>
</evidence>
<comment type="caution">
    <text evidence="7">The sequence shown here is derived from an EMBL/GenBank/DDBJ whole genome shotgun (WGS) entry which is preliminary data.</text>
</comment>
<evidence type="ECO:0000256" key="2">
    <source>
        <dbReference type="ARBA" id="ARBA00022649"/>
    </source>
</evidence>
<feature type="domain" description="N-acetyltransferase" evidence="6">
    <location>
        <begin position="1"/>
        <end position="160"/>
    </location>
</feature>
<dbReference type="PANTHER" id="PTHR36449">
    <property type="entry name" value="ACETYLTRANSFERASE-RELATED"/>
    <property type="match status" value="1"/>
</dbReference>
<keyword evidence="2" id="KW-1277">Toxin-antitoxin system</keyword>
<evidence type="ECO:0000256" key="4">
    <source>
        <dbReference type="ARBA" id="ARBA00023315"/>
    </source>
</evidence>
<dbReference type="SUPFAM" id="SSF55729">
    <property type="entry name" value="Acyl-CoA N-acyltransferases (Nat)"/>
    <property type="match status" value="1"/>
</dbReference>
<name>A0A1F5UVM6_FRAXR</name>
<accession>A0A1F5UVM6</accession>
<dbReference type="STRING" id="1817864.A2Z21_03010"/>
<dbReference type="Gene3D" id="3.40.630.30">
    <property type="match status" value="1"/>
</dbReference>
<keyword evidence="3 7" id="KW-0808">Transferase</keyword>
<dbReference type="EMBL" id="MFGX01000061">
    <property type="protein sequence ID" value="OGF55203.1"/>
    <property type="molecule type" value="Genomic_DNA"/>
</dbReference>
<evidence type="ECO:0000256" key="5">
    <source>
        <dbReference type="ARBA" id="ARBA00049880"/>
    </source>
</evidence>
<reference evidence="7 8" key="1">
    <citation type="journal article" date="2016" name="Nat. Commun.">
        <title>Thousands of microbial genomes shed light on interconnected biogeochemical processes in an aquifer system.</title>
        <authorList>
            <person name="Anantharaman K."/>
            <person name="Brown C.T."/>
            <person name="Hug L.A."/>
            <person name="Sharon I."/>
            <person name="Castelle C.J."/>
            <person name="Probst A.J."/>
            <person name="Thomas B.C."/>
            <person name="Singh A."/>
            <person name="Wilkins M.J."/>
            <person name="Karaoz U."/>
            <person name="Brodie E.L."/>
            <person name="Williams K.H."/>
            <person name="Hubbard S.S."/>
            <person name="Banfield J.F."/>
        </authorList>
    </citation>
    <scope>NUCLEOTIDE SEQUENCE [LARGE SCALE GENOMIC DNA]</scope>
    <source>
        <strain evidence="8">RBG_16_55_9</strain>
    </source>
</reference>
<dbReference type="InterPro" id="IPR000182">
    <property type="entry name" value="GNAT_dom"/>
</dbReference>
<dbReference type="PROSITE" id="PS51186">
    <property type="entry name" value="GNAT"/>
    <property type="match status" value="1"/>
</dbReference>
<gene>
    <name evidence="7" type="ORF">A2Z21_03010</name>
</gene>
<keyword evidence="4" id="KW-0012">Acyltransferase</keyword>
<dbReference type="GO" id="GO:0016747">
    <property type="term" value="F:acyltransferase activity, transferring groups other than amino-acyl groups"/>
    <property type="evidence" value="ECO:0007669"/>
    <property type="project" value="InterPro"/>
</dbReference>
<dbReference type="Proteomes" id="UP000179157">
    <property type="component" value="Unassembled WGS sequence"/>
</dbReference>
<sequence>MEPFNKKRHDRSSFCCGIELLDRYLHEQADQDRKRKIAAPFVLIEEDQLDVLGYYTLSAFSIHLEELPPDLTKRLPRYPDVPATLLGRLAVDQMHQGKGLGELLLMDALHRSLSQTAKVASFAIVVDAINENARNFYLHFGFQLFPDRSDRLFLPMKTIEQLYARGQS</sequence>
<proteinExistence type="predicted"/>
<evidence type="ECO:0000256" key="1">
    <source>
        <dbReference type="ARBA" id="ARBA00022491"/>
    </source>
</evidence>
<keyword evidence="1" id="KW-0678">Repressor</keyword>
<evidence type="ECO:0000256" key="3">
    <source>
        <dbReference type="ARBA" id="ARBA00022679"/>
    </source>
</evidence>
<evidence type="ECO:0000313" key="7">
    <source>
        <dbReference type="EMBL" id="OGF55203.1"/>
    </source>
</evidence>
<dbReference type="Pfam" id="PF00583">
    <property type="entry name" value="Acetyltransf_1"/>
    <property type="match status" value="1"/>
</dbReference>
<protein>
    <submittedName>
        <fullName evidence="7">GNAT family N-acetyltransferase</fullName>
    </submittedName>
</protein>
<dbReference type="AlphaFoldDB" id="A0A1F5UVM6"/>
<dbReference type="PANTHER" id="PTHR36449:SF1">
    <property type="entry name" value="ACETYLTRANSFERASE"/>
    <property type="match status" value="1"/>
</dbReference>
<organism evidence="7 8">
    <name type="scientific">Fraserbacteria sp. (strain RBG_16_55_9)</name>
    <dbReference type="NCBI Taxonomy" id="1817864"/>
    <lineage>
        <taxon>Bacteria</taxon>
        <taxon>Candidatus Fraseribacteriota</taxon>
    </lineage>
</organism>